<feature type="compositionally biased region" description="Basic and acidic residues" evidence="10">
    <location>
        <begin position="134"/>
        <end position="145"/>
    </location>
</feature>
<dbReference type="GO" id="GO:0004180">
    <property type="term" value="F:carboxypeptidase activity"/>
    <property type="evidence" value="ECO:0007669"/>
    <property type="project" value="UniProtKB-KW"/>
</dbReference>
<comment type="caution">
    <text evidence="12">The sequence shown here is derived from an EMBL/GenBank/DDBJ whole genome shotgun (WGS) entry which is preliminary data.</text>
</comment>
<protein>
    <recommendedName>
        <fullName evidence="11">Peptidase M14 domain-containing protein</fullName>
    </recommendedName>
</protein>
<dbReference type="Pfam" id="PF18027">
    <property type="entry name" value="Pepdidase_M14_N"/>
    <property type="match status" value="1"/>
</dbReference>
<keyword evidence="7" id="KW-0378">Hydrolase</keyword>
<dbReference type="Gene3D" id="3.40.630.10">
    <property type="entry name" value="Zn peptidases"/>
    <property type="match status" value="1"/>
</dbReference>
<comment type="subcellular location">
    <subcellularLocation>
        <location evidence="2">Cytoplasm</location>
        <location evidence="2">Cytosol</location>
    </subcellularLocation>
</comment>
<dbReference type="EMBL" id="JAGEUA010000008">
    <property type="protein sequence ID" value="KAL0968063.1"/>
    <property type="molecule type" value="Genomic_DNA"/>
</dbReference>
<feature type="domain" description="Peptidase M14" evidence="11">
    <location>
        <begin position="488"/>
        <end position="778"/>
    </location>
</feature>
<proteinExistence type="inferred from homology"/>
<feature type="active site" description="Proton donor/acceptor" evidence="9">
    <location>
        <position position="742"/>
    </location>
</feature>
<dbReference type="GO" id="GO:0046872">
    <property type="term" value="F:metal ion binding"/>
    <property type="evidence" value="ECO:0007669"/>
    <property type="project" value="UniProtKB-KW"/>
</dbReference>
<evidence type="ECO:0000256" key="10">
    <source>
        <dbReference type="SAM" id="MobiDB-lite"/>
    </source>
</evidence>
<evidence type="ECO:0000256" key="5">
    <source>
        <dbReference type="ARBA" id="ARBA00022645"/>
    </source>
</evidence>
<evidence type="ECO:0000256" key="6">
    <source>
        <dbReference type="ARBA" id="ARBA00022723"/>
    </source>
</evidence>
<feature type="compositionally biased region" description="Acidic residues" evidence="10">
    <location>
        <begin position="168"/>
        <end position="182"/>
    </location>
</feature>
<dbReference type="Gene3D" id="2.60.40.3120">
    <property type="match status" value="1"/>
</dbReference>
<dbReference type="GO" id="GO:0005829">
    <property type="term" value="C:cytosol"/>
    <property type="evidence" value="ECO:0007669"/>
    <property type="project" value="UniProtKB-SubCell"/>
</dbReference>
<reference evidence="12 13" key="1">
    <citation type="submission" date="2024-06" db="EMBL/GenBank/DDBJ databases">
        <authorList>
            <person name="Pan Q."/>
            <person name="Wen M."/>
            <person name="Jouanno E."/>
            <person name="Zahm M."/>
            <person name="Klopp C."/>
            <person name="Cabau C."/>
            <person name="Louis A."/>
            <person name="Berthelot C."/>
            <person name="Parey E."/>
            <person name="Roest Crollius H."/>
            <person name="Montfort J."/>
            <person name="Robinson-Rechavi M."/>
            <person name="Bouchez O."/>
            <person name="Lampietro C."/>
            <person name="Lopez Roques C."/>
            <person name="Donnadieu C."/>
            <person name="Postlethwait J."/>
            <person name="Bobe J."/>
            <person name="Verreycken H."/>
            <person name="Guiguen Y."/>
        </authorList>
    </citation>
    <scope>NUCLEOTIDE SEQUENCE [LARGE SCALE GENOMIC DNA]</scope>
    <source>
        <strain evidence="12">Up_M1</strain>
        <tissue evidence="12">Testis</tissue>
    </source>
</reference>
<dbReference type="PROSITE" id="PS51257">
    <property type="entry name" value="PROKAR_LIPOPROTEIN"/>
    <property type="match status" value="1"/>
</dbReference>
<feature type="region of interest" description="Disordered" evidence="10">
    <location>
        <begin position="88"/>
        <end position="145"/>
    </location>
</feature>
<evidence type="ECO:0000313" key="13">
    <source>
        <dbReference type="Proteomes" id="UP001557470"/>
    </source>
</evidence>
<dbReference type="InterPro" id="IPR050821">
    <property type="entry name" value="Cytosolic_carboxypeptidase"/>
</dbReference>
<comment type="catalytic activity">
    <reaction evidence="8">
        <text>(L-glutamyl)(n+1)-gamma-L-glutamyl-L-glutamyl-[protein] + H2O = (L-glutamyl)(n)-gamma-L-glutamyl-L-glutamyl-[protein] + L-glutamate</text>
        <dbReference type="Rhea" id="RHEA:60004"/>
        <dbReference type="Rhea" id="RHEA-COMP:15519"/>
        <dbReference type="Rhea" id="RHEA-COMP:15675"/>
        <dbReference type="ChEBI" id="CHEBI:15377"/>
        <dbReference type="ChEBI" id="CHEBI:29985"/>
        <dbReference type="ChEBI" id="CHEBI:143623"/>
    </reaction>
    <physiologicalReaction direction="left-to-right" evidence="8">
        <dbReference type="Rhea" id="RHEA:60005"/>
    </physiologicalReaction>
</comment>
<dbReference type="InterPro" id="IPR033852">
    <property type="entry name" value="CBPC1/4"/>
</dbReference>
<evidence type="ECO:0000256" key="8">
    <source>
        <dbReference type="ARBA" id="ARBA00029302"/>
    </source>
</evidence>
<sequence>MRTGIPRTQTMRPSPFAWHFSTACTRQPTAVWAETIWWHMGASDFFITPHRTCLASKGLESVVEPAVQLMRKCCPKCPLPLTSDQSVYTFPLPGRPADTSPGPQDVSLQDDSDGDTDNEDADSTKEYDDDLESDVNKLRCRPEPDRPLEQLGQYVRLCPELQHDFQDLDSDSEVDDSSDEDGLLNGNFRSSGRFTGTHRRSPSHSPKEHLVSTVEEEDQDGKEEPTENHLEPQDFHSHLLSSSGEKQDGHPSMVDRLLEKHGACIPHHDPRLYTAAAALTKSIPGYSILAFPDFWGHLSPKSKEPMAGRKPNVQRKKVFEDIQRLIYPEDILNEVVFDLEAPSTQCSPDHTDSLRFFSKFECGNLRKAIRVRSHEYDLILNADVNCSQHHQWFYFEVSGMVANVPYRFNVINCEKANSQFNYGMQPVLYSVKEALEGRSHWVRTGTEICYYRNNFCPSLGRRSSSFYTLTFTVTFRHNQDVCYLAYHYPYTYSALQSHLQILQRSLDPRKVFFRHQSLCNTLAGNPCSLVTITACPSSKSWNNLHQMRNRPCVVLTARVHPGESNASWVMKGTLEFLCSNDPVAEGLREAYIFKIIPMLNPDGVINGTHRCSLNGEDLNRQWMKPDPNLSPTIYHAKGFLYYLNSIGRTPLVFCDYHGHSRKKNVFLYGCSVKETVWQSGSAVNTATLKEDPGYRTIPKTLDRIAPAFSFNSCNFLVEKSREATARVVVWREMGVLRSYTMESTYNGCDQGIFKGMQIGTKEQEEMGVMFCQSLLSLRQSTTLYKRRVMSQNTLLDHTSINCFEDDEPLCVEEIEYLNECFPKSKGNDLDTEVNGTTSSTEEEDDDEPQINRNVRGCPAESRLYPHLIGQEALNKTKMNITNGQYLS</sequence>
<evidence type="ECO:0000256" key="9">
    <source>
        <dbReference type="PROSITE-ProRule" id="PRU01379"/>
    </source>
</evidence>
<keyword evidence="4" id="KW-0963">Cytoplasm</keyword>
<keyword evidence="6" id="KW-0479">Metal-binding</keyword>
<evidence type="ECO:0000256" key="7">
    <source>
        <dbReference type="ARBA" id="ARBA00022801"/>
    </source>
</evidence>
<dbReference type="CDD" id="cd06906">
    <property type="entry name" value="M14_Nna1"/>
    <property type="match status" value="1"/>
</dbReference>
<accession>A0ABD0WDT2</accession>
<evidence type="ECO:0000256" key="3">
    <source>
        <dbReference type="ARBA" id="ARBA00005988"/>
    </source>
</evidence>
<feature type="region of interest" description="Disordered" evidence="10">
    <location>
        <begin position="827"/>
        <end position="856"/>
    </location>
</feature>
<feature type="compositionally biased region" description="Basic and acidic residues" evidence="10">
    <location>
        <begin position="222"/>
        <end position="231"/>
    </location>
</feature>
<dbReference type="Proteomes" id="UP001557470">
    <property type="component" value="Unassembled WGS sequence"/>
</dbReference>
<comment type="similarity">
    <text evidence="3 9">Belongs to the peptidase M14 family.</text>
</comment>
<keyword evidence="5" id="KW-0121">Carboxypeptidase</keyword>
<dbReference type="Pfam" id="PF00246">
    <property type="entry name" value="Peptidase_M14"/>
    <property type="match status" value="1"/>
</dbReference>
<evidence type="ECO:0000256" key="1">
    <source>
        <dbReference type="ARBA" id="ARBA00001947"/>
    </source>
</evidence>
<gene>
    <name evidence="12" type="ORF">UPYG_G00261840</name>
</gene>
<feature type="compositionally biased region" description="Acidic residues" evidence="10">
    <location>
        <begin position="108"/>
        <end position="133"/>
    </location>
</feature>
<evidence type="ECO:0000256" key="2">
    <source>
        <dbReference type="ARBA" id="ARBA00004514"/>
    </source>
</evidence>
<dbReference type="AlphaFoldDB" id="A0ABD0WDT2"/>
<feature type="region of interest" description="Disordered" evidence="10">
    <location>
        <begin position="168"/>
        <end position="231"/>
    </location>
</feature>
<evidence type="ECO:0000313" key="12">
    <source>
        <dbReference type="EMBL" id="KAL0968063.1"/>
    </source>
</evidence>
<dbReference type="PANTHER" id="PTHR12756">
    <property type="entry name" value="CYTOSOLIC CARBOXYPEPTIDASE"/>
    <property type="match status" value="1"/>
</dbReference>
<evidence type="ECO:0000256" key="4">
    <source>
        <dbReference type="ARBA" id="ARBA00022490"/>
    </source>
</evidence>
<name>A0ABD0WDT2_UMBPY</name>
<comment type="cofactor">
    <cofactor evidence="1">
        <name>Zn(2+)</name>
        <dbReference type="ChEBI" id="CHEBI:29105"/>
    </cofactor>
</comment>
<dbReference type="InterPro" id="IPR000834">
    <property type="entry name" value="Peptidase_M14"/>
</dbReference>
<keyword evidence="5" id="KW-0645">Protease</keyword>
<dbReference type="PANTHER" id="PTHR12756:SF5">
    <property type="entry name" value="CYTOSOLIC CARBOXYPEPTIDASE 4"/>
    <property type="match status" value="1"/>
</dbReference>
<organism evidence="12 13">
    <name type="scientific">Umbra pygmaea</name>
    <name type="common">Eastern mudminnow</name>
    <dbReference type="NCBI Taxonomy" id="75934"/>
    <lineage>
        <taxon>Eukaryota</taxon>
        <taxon>Metazoa</taxon>
        <taxon>Chordata</taxon>
        <taxon>Craniata</taxon>
        <taxon>Vertebrata</taxon>
        <taxon>Euteleostomi</taxon>
        <taxon>Actinopterygii</taxon>
        <taxon>Neopterygii</taxon>
        <taxon>Teleostei</taxon>
        <taxon>Protacanthopterygii</taxon>
        <taxon>Esociformes</taxon>
        <taxon>Umbridae</taxon>
        <taxon>Umbra</taxon>
    </lineage>
</organism>
<evidence type="ECO:0000259" key="11">
    <source>
        <dbReference type="PROSITE" id="PS52035"/>
    </source>
</evidence>
<dbReference type="SUPFAM" id="SSF53187">
    <property type="entry name" value="Zn-dependent exopeptidases"/>
    <property type="match status" value="1"/>
</dbReference>
<dbReference type="InterPro" id="IPR040626">
    <property type="entry name" value="Pepdidase_M14_N"/>
</dbReference>
<keyword evidence="13" id="KW-1185">Reference proteome</keyword>
<dbReference type="PROSITE" id="PS52035">
    <property type="entry name" value="PEPTIDASE_M14"/>
    <property type="match status" value="1"/>
</dbReference>